<keyword evidence="5" id="KW-0051">Antiviral defense</keyword>
<evidence type="ECO:0000256" key="5">
    <source>
        <dbReference type="ARBA" id="ARBA00023118"/>
    </source>
</evidence>
<evidence type="ECO:0000313" key="9">
    <source>
        <dbReference type="Proteomes" id="UP000671862"/>
    </source>
</evidence>
<organism evidence="8 9">
    <name type="scientific">Thermosipho ferrireducens</name>
    <dbReference type="NCBI Taxonomy" id="2571116"/>
    <lineage>
        <taxon>Bacteria</taxon>
        <taxon>Thermotogati</taxon>
        <taxon>Thermotogota</taxon>
        <taxon>Thermotogae</taxon>
        <taxon>Thermotogales</taxon>
        <taxon>Fervidobacteriaceae</taxon>
        <taxon>Thermosipho</taxon>
    </lineage>
</organism>
<dbReference type="EMBL" id="CP071446">
    <property type="protein sequence ID" value="QTA38792.1"/>
    <property type="molecule type" value="Genomic_DNA"/>
</dbReference>
<proteinExistence type="inferred from homology"/>
<name>A0ABX7SAK1_9BACT</name>
<evidence type="ECO:0000256" key="2">
    <source>
        <dbReference type="ARBA" id="ARBA00006896"/>
    </source>
</evidence>
<evidence type="ECO:0000256" key="1">
    <source>
        <dbReference type="ARBA" id="ARBA00003640"/>
    </source>
</evidence>
<evidence type="ECO:0000256" key="6">
    <source>
        <dbReference type="ARBA" id="ARBA00031723"/>
    </source>
</evidence>
<gene>
    <name evidence="8" type="primary">csm2</name>
    <name evidence="8" type="ORF">JYK00_04600</name>
</gene>
<evidence type="ECO:0000256" key="3">
    <source>
        <dbReference type="ARBA" id="ARBA00016118"/>
    </source>
</evidence>
<accession>A0ABX7SAK1</accession>
<dbReference type="Pfam" id="PF03750">
    <property type="entry name" value="Csm2_III-A"/>
    <property type="match status" value="1"/>
</dbReference>
<dbReference type="RefSeq" id="WP_207567509.1">
    <property type="nucleotide sequence ID" value="NZ_CP071446.1"/>
</dbReference>
<evidence type="ECO:0000256" key="4">
    <source>
        <dbReference type="ARBA" id="ARBA00022884"/>
    </source>
</evidence>
<feature type="compositionally biased region" description="Basic and acidic residues" evidence="7">
    <location>
        <begin position="48"/>
        <end position="69"/>
    </location>
</feature>
<keyword evidence="9" id="KW-1185">Reference proteome</keyword>
<evidence type="ECO:0000313" key="8">
    <source>
        <dbReference type="EMBL" id="QTA38792.1"/>
    </source>
</evidence>
<protein>
    <recommendedName>
        <fullName evidence="3">CRISPR system Cms protein Csm2</fullName>
    </recommendedName>
    <alternativeName>
        <fullName evidence="6">CRISPR type III A-associated protein Csm2</fullName>
    </alternativeName>
</protein>
<comment type="function">
    <text evidence="1">This subunit may be involved in monitoring complementarity of crRNA and target RNA.</text>
</comment>
<reference evidence="8 9" key="1">
    <citation type="submission" date="2021-03" db="EMBL/GenBank/DDBJ databases">
        <title>Thermosipho ferrireducens sp.nov., an anaerobic thermophilic iron-reducing bacterium isolated from a deep-sea hydrothermal sulfide deposits.</title>
        <authorList>
            <person name="Zeng X."/>
            <person name="Chen Y."/>
            <person name="Shao Z."/>
        </authorList>
    </citation>
    <scope>NUCLEOTIDE SEQUENCE [LARGE SCALE GENOMIC DNA]</scope>
    <source>
        <strain evidence="8 9">JL129W03</strain>
    </source>
</reference>
<keyword evidence="4" id="KW-0694">RNA-binding</keyword>
<feature type="region of interest" description="Disordered" evidence="7">
    <location>
        <begin position="48"/>
        <end position="70"/>
    </location>
</feature>
<evidence type="ECO:0000256" key="7">
    <source>
        <dbReference type="SAM" id="MobiDB-lite"/>
    </source>
</evidence>
<sequence>MNGEYVKQNDRFIINEELADKILDDKKDPDGQLLFEYSKSLAKLIAPKKDSKNGEKSKKDKKENEKKELSSTQLRKYFSFVKRISTENYKYELKRFMAVFLYSIKKKGFSNKEFVDSIKTLVLKVSEKDEEAFKRFKDFFEALIAYHKYYGGKE</sequence>
<dbReference type="InterPro" id="IPR010149">
    <property type="entry name" value="CRISPR-assoc_prot_Csm2_III-A"/>
</dbReference>
<comment type="similarity">
    <text evidence="2">Belongs to the CRISPR-associated Csm2 family.</text>
</comment>
<dbReference type="Proteomes" id="UP000671862">
    <property type="component" value="Chromosome"/>
</dbReference>
<dbReference type="NCBIfam" id="TIGR01870">
    <property type="entry name" value="cas_TM1810_Csm2"/>
    <property type="match status" value="1"/>
</dbReference>